<sequence length="127" mass="14831">MAIPTIDSRLQKKMIVMTRDEDLLASLQAGLPAGWEMVVTLDLEDLGGFQDILQHRFILLDLDEYDAFDPLDVIRMVRMELMLNVPIFCFGGEPDVRDEARLSRADRFFERDEIVGKMKLFCQQYEW</sequence>
<gene>
    <name evidence="1" type="ORF">EDC63_12056</name>
</gene>
<dbReference type="Proteomes" id="UP000295367">
    <property type="component" value="Unassembled WGS sequence"/>
</dbReference>
<protein>
    <recommendedName>
        <fullName evidence="3">Response regulatory domain-containing protein</fullName>
    </recommendedName>
</protein>
<name>A0A4R3XUD9_9PROT</name>
<reference evidence="1 2" key="1">
    <citation type="submission" date="2019-03" db="EMBL/GenBank/DDBJ databases">
        <title>Genomic Encyclopedia of Type Strains, Phase IV (KMG-IV): sequencing the most valuable type-strain genomes for metagenomic binning, comparative biology and taxonomic classification.</title>
        <authorList>
            <person name="Goeker M."/>
        </authorList>
    </citation>
    <scope>NUCLEOTIDE SEQUENCE [LARGE SCALE GENOMIC DNA]</scope>
    <source>
        <strain evidence="1 2">DSM 100309</strain>
    </source>
</reference>
<keyword evidence="2" id="KW-1185">Reference proteome</keyword>
<accession>A0A4R3XUD9</accession>
<dbReference type="OrthoDB" id="5296446at2"/>
<evidence type="ECO:0008006" key="3">
    <source>
        <dbReference type="Google" id="ProtNLM"/>
    </source>
</evidence>
<evidence type="ECO:0000313" key="1">
    <source>
        <dbReference type="EMBL" id="TCV82562.1"/>
    </source>
</evidence>
<dbReference type="RefSeq" id="WP_124945040.1">
    <property type="nucleotide sequence ID" value="NZ_BHVT01000007.1"/>
</dbReference>
<proteinExistence type="predicted"/>
<dbReference type="EMBL" id="SMCO01000020">
    <property type="protein sequence ID" value="TCV82562.1"/>
    <property type="molecule type" value="Genomic_DNA"/>
</dbReference>
<evidence type="ECO:0000313" key="2">
    <source>
        <dbReference type="Proteomes" id="UP000295367"/>
    </source>
</evidence>
<comment type="caution">
    <text evidence="1">The sequence shown here is derived from an EMBL/GenBank/DDBJ whole genome shotgun (WGS) entry which is preliminary data.</text>
</comment>
<dbReference type="AlphaFoldDB" id="A0A4R3XUD9"/>
<organism evidence="1 2">
    <name type="scientific">Sulfurirhabdus autotrophica</name>
    <dbReference type="NCBI Taxonomy" id="1706046"/>
    <lineage>
        <taxon>Bacteria</taxon>
        <taxon>Pseudomonadati</taxon>
        <taxon>Pseudomonadota</taxon>
        <taxon>Betaproteobacteria</taxon>
        <taxon>Nitrosomonadales</taxon>
        <taxon>Sulfuricellaceae</taxon>
        <taxon>Sulfurirhabdus</taxon>
    </lineage>
</organism>